<dbReference type="RefSeq" id="WP_208556783.1">
    <property type="nucleotide sequence ID" value="NZ_JAGFPW010000026.1"/>
</dbReference>
<feature type="domain" description="TcaA 4th" evidence="3">
    <location>
        <begin position="214"/>
        <end position="281"/>
    </location>
</feature>
<feature type="coiled-coil region" evidence="1">
    <location>
        <begin position="312"/>
        <end position="339"/>
    </location>
</feature>
<dbReference type="PANTHER" id="PTHR40038:SF1">
    <property type="entry name" value="MEMBRANE-ASSOCIATED PROTEIN TCAA"/>
    <property type="match status" value="1"/>
</dbReference>
<name>A0A8I1WK58_BACIU</name>
<dbReference type="AlphaFoldDB" id="A0A8I1WK58"/>
<dbReference type="InterPro" id="IPR054530">
    <property type="entry name" value="TcaA_4th"/>
</dbReference>
<feature type="domain" description="YvbJ-like NTF2-like" evidence="4">
    <location>
        <begin position="299"/>
        <end position="418"/>
    </location>
</feature>
<sequence>MKRKKLLFVGVGIVAILVILFLIFGRSAKPSDLAKEFQEKVQSNDAKGLVELVKPENNQVSWNEKDAESIIKYLKDDNNDFDDQMQLLNAQASYYESDGKATNMISQEYPGESISNIGPFYITREKGLLGDKYLIKARGYKVEVKAAKGATVTFNGEKVDMNNKSSKVLGYYGPGVYKVKGQKKFEYTSVSDERNLTLFDPDDFEETANLDFSGDTVNIASSVPNTELMVNGKKTGKQVEEDSSFGPVKEGMILQGVAHFPWGEGKSQEVKVKTGTSNSSQSYDLTPNPVTNNEVRENIKSTINDFAKNRIAAKASKDVNKLKNASENLKKDYAEAIDNYDSKNYFEGKALGTRIDFSAVTYENASGGKQLLHIPVEFHDKTREVMEYVDSETEDDFSEEKITLEYDENKKAWTVKSEESDYAYGDNEYMTSKEVEKTTF</sequence>
<dbReference type="EMBL" id="JAGFPW010000026">
    <property type="protein sequence ID" value="MBO3796495.1"/>
    <property type="molecule type" value="Genomic_DNA"/>
</dbReference>
<evidence type="ECO:0000259" key="4">
    <source>
        <dbReference type="Pfam" id="PF25155"/>
    </source>
</evidence>
<evidence type="ECO:0000259" key="3">
    <source>
        <dbReference type="Pfam" id="PF22820"/>
    </source>
</evidence>
<accession>A0A8I1WK58</accession>
<dbReference type="Pfam" id="PF22820">
    <property type="entry name" value="TcaA_3rd_4th"/>
    <property type="match status" value="1"/>
</dbReference>
<comment type="caution">
    <text evidence="5">The sequence shown here is derived from an EMBL/GenBank/DDBJ whole genome shotgun (WGS) entry which is preliminary data.</text>
</comment>
<dbReference type="Pfam" id="PF25155">
    <property type="entry name" value="NTF2_YvbJ"/>
    <property type="match status" value="1"/>
</dbReference>
<protein>
    <submittedName>
        <fullName evidence="5">Uncharacterized protein</fullName>
    </submittedName>
</protein>
<organism evidence="5 6">
    <name type="scientific">Bacillus subtilis</name>
    <dbReference type="NCBI Taxonomy" id="1423"/>
    <lineage>
        <taxon>Bacteria</taxon>
        <taxon>Bacillati</taxon>
        <taxon>Bacillota</taxon>
        <taxon>Bacilli</taxon>
        <taxon>Bacillales</taxon>
        <taxon>Bacillaceae</taxon>
        <taxon>Bacillus</taxon>
    </lineage>
</organism>
<dbReference type="GO" id="GO:0005886">
    <property type="term" value="C:plasma membrane"/>
    <property type="evidence" value="ECO:0007669"/>
    <property type="project" value="UniProtKB-SubCell"/>
</dbReference>
<reference evidence="5" key="1">
    <citation type="submission" date="2021-03" db="EMBL/GenBank/DDBJ databases">
        <title>Isolation of Bacillus subtilis from fermented food sample.</title>
        <authorList>
            <person name="Lakshmanan V."/>
            <person name="Athira K."/>
            <person name="Rajagopal K."/>
        </authorList>
    </citation>
    <scope>NUCLEOTIDE SEQUENCE</scope>
    <source>
        <strain evidence="5">S1</strain>
    </source>
</reference>
<dbReference type="InterPro" id="IPR054529">
    <property type="entry name" value="TcaA_2nd"/>
</dbReference>
<gene>
    <name evidence="5" type="ORF">J5227_19800</name>
</gene>
<evidence type="ECO:0000313" key="6">
    <source>
        <dbReference type="Proteomes" id="UP000665181"/>
    </source>
</evidence>
<dbReference type="PANTHER" id="PTHR40038">
    <property type="entry name" value="MEMBRANE-ASSOCIATED PROTEIN TCAA"/>
    <property type="match status" value="1"/>
</dbReference>
<dbReference type="Proteomes" id="UP000665181">
    <property type="component" value="Unassembled WGS sequence"/>
</dbReference>
<keyword evidence="1" id="KW-0175">Coiled coil</keyword>
<dbReference type="Pfam" id="PF22813">
    <property type="entry name" value="TcaA_2nd"/>
    <property type="match status" value="1"/>
</dbReference>
<dbReference type="InterPro" id="IPR056902">
    <property type="entry name" value="NTF2_YvbJ"/>
</dbReference>
<proteinExistence type="predicted"/>
<evidence type="ECO:0000259" key="2">
    <source>
        <dbReference type="Pfam" id="PF22813"/>
    </source>
</evidence>
<evidence type="ECO:0000256" key="1">
    <source>
        <dbReference type="SAM" id="Coils"/>
    </source>
</evidence>
<evidence type="ECO:0000313" key="5">
    <source>
        <dbReference type="EMBL" id="MBO3796495.1"/>
    </source>
</evidence>
<feature type="domain" description="TcaA second" evidence="2">
    <location>
        <begin position="32"/>
        <end position="133"/>
    </location>
</feature>